<dbReference type="EMBL" id="HACG01044938">
    <property type="protein sequence ID" value="CEK91803.1"/>
    <property type="molecule type" value="Transcribed_RNA"/>
</dbReference>
<feature type="non-terminal residue" evidence="2">
    <location>
        <position position="63"/>
    </location>
</feature>
<evidence type="ECO:0000313" key="2">
    <source>
        <dbReference type="EMBL" id="CEK91803.1"/>
    </source>
</evidence>
<evidence type="ECO:0000256" key="1">
    <source>
        <dbReference type="SAM" id="MobiDB-lite"/>
    </source>
</evidence>
<dbReference type="AlphaFoldDB" id="A0A0B7BFN1"/>
<protein>
    <submittedName>
        <fullName evidence="2">Uncharacterized protein</fullName>
    </submittedName>
</protein>
<feature type="region of interest" description="Disordered" evidence="1">
    <location>
        <begin position="1"/>
        <end position="39"/>
    </location>
</feature>
<name>A0A0B7BFN1_9EUPU</name>
<reference evidence="2" key="1">
    <citation type="submission" date="2014-12" db="EMBL/GenBank/DDBJ databases">
        <title>Insight into the proteome of Arion vulgaris.</title>
        <authorList>
            <person name="Aradska J."/>
            <person name="Bulat T."/>
            <person name="Smidak R."/>
            <person name="Sarate P."/>
            <person name="Gangsoo J."/>
            <person name="Sialana F."/>
            <person name="Bilban M."/>
            <person name="Lubec G."/>
        </authorList>
    </citation>
    <scope>NUCLEOTIDE SEQUENCE</scope>
    <source>
        <tissue evidence="2">Skin</tissue>
    </source>
</reference>
<proteinExistence type="predicted"/>
<gene>
    <name evidence="2" type="primary">ORF184953</name>
</gene>
<feature type="compositionally biased region" description="Polar residues" evidence="1">
    <location>
        <begin position="15"/>
        <end position="39"/>
    </location>
</feature>
<organism evidence="2">
    <name type="scientific">Arion vulgaris</name>
    <dbReference type="NCBI Taxonomy" id="1028688"/>
    <lineage>
        <taxon>Eukaryota</taxon>
        <taxon>Metazoa</taxon>
        <taxon>Spiralia</taxon>
        <taxon>Lophotrochozoa</taxon>
        <taxon>Mollusca</taxon>
        <taxon>Gastropoda</taxon>
        <taxon>Heterobranchia</taxon>
        <taxon>Euthyneura</taxon>
        <taxon>Panpulmonata</taxon>
        <taxon>Eupulmonata</taxon>
        <taxon>Stylommatophora</taxon>
        <taxon>Helicina</taxon>
        <taxon>Arionoidea</taxon>
        <taxon>Arionidae</taxon>
        <taxon>Arion</taxon>
    </lineage>
</organism>
<accession>A0A0B7BFN1</accession>
<sequence>MKTKYASIKADKTGTNEQARTNKQRGTNQTRMSCSQISSGGMESEKLEIWFIEKRHIISSNEI</sequence>